<dbReference type="Proteomes" id="UP000798488">
    <property type="component" value="Unassembled WGS sequence"/>
</dbReference>
<proteinExistence type="predicted"/>
<dbReference type="RefSeq" id="WP_161820904.1">
    <property type="nucleotide sequence ID" value="NZ_LSRS01000001.1"/>
</dbReference>
<name>A0A9D3AXJ3_9FIRM</name>
<reference evidence="1" key="1">
    <citation type="submission" date="2016-02" db="EMBL/GenBank/DDBJ databases">
        <title>Draft Genome Sequence of Sporotomaculum syntrophicum Strain FB, a Syntrophic Benzoate Degrader.</title>
        <authorList>
            <person name="Nobu M.K."/>
            <person name="Narihiro T."/>
            <person name="Qiu Y.-L."/>
            <person name="Ohashi A."/>
            <person name="Liu W.-T."/>
            <person name="Yuji S."/>
        </authorList>
    </citation>
    <scope>NUCLEOTIDE SEQUENCE</scope>
    <source>
        <strain evidence="1">FB</strain>
    </source>
</reference>
<organism evidence="1 2">
    <name type="scientific">Sporotomaculum syntrophicum</name>
    <dbReference type="NCBI Taxonomy" id="182264"/>
    <lineage>
        <taxon>Bacteria</taxon>
        <taxon>Bacillati</taxon>
        <taxon>Bacillota</taxon>
        <taxon>Clostridia</taxon>
        <taxon>Eubacteriales</taxon>
        <taxon>Desulfallaceae</taxon>
        <taxon>Sporotomaculum</taxon>
    </lineage>
</organism>
<evidence type="ECO:0000313" key="2">
    <source>
        <dbReference type="Proteomes" id="UP000798488"/>
    </source>
</evidence>
<accession>A0A9D3AXJ3</accession>
<comment type="caution">
    <text evidence="1">The sequence shown here is derived from an EMBL/GenBank/DDBJ whole genome shotgun (WGS) entry which is preliminary data.</text>
</comment>
<dbReference type="EMBL" id="LSRS01000001">
    <property type="protein sequence ID" value="KAF1086785.1"/>
    <property type="molecule type" value="Genomic_DNA"/>
</dbReference>
<evidence type="ECO:0000313" key="1">
    <source>
        <dbReference type="EMBL" id="KAF1086785.1"/>
    </source>
</evidence>
<protein>
    <submittedName>
        <fullName evidence="1">Uncharacterized protein</fullName>
    </submittedName>
</protein>
<sequence>MLTISGLHKKSKSSKARLNNNTFKFDLGKYRMWLKGYVSYYADKDILVSTHDPENIYLYCPSLFGLETEYTSFQEIEKRQKKLNIDTILTGLDIDGLINPTWNFDMDPAVRRGGRKVG</sequence>
<dbReference type="AlphaFoldDB" id="A0A9D3AXJ3"/>
<gene>
    <name evidence="1" type="ORF">SPSYN_00504</name>
</gene>
<keyword evidence="2" id="KW-1185">Reference proteome</keyword>